<dbReference type="SUPFAM" id="SSF49265">
    <property type="entry name" value="Fibronectin type III"/>
    <property type="match status" value="2"/>
</dbReference>
<evidence type="ECO:0000256" key="3">
    <source>
        <dbReference type="SAM" id="SignalP"/>
    </source>
</evidence>
<dbReference type="PANTHER" id="PTHR46708">
    <property type="entry name" value="TENASCIN"/>
    <property type="match status" value="1"/>
</dbReference>
<feature type="domain" description="Fibronectin type-III" evidence="5">
    <location>
        <begin position="593"/>
        <end position="689"/>
    </location>
</feature>
<feature type="domain" description="Fibronectin type-III" evidence="5">
    <location>
        <begin position="326"/>
        <end position="413"/>
    </location>
</feature>
<dbReference type="InterPro" id="IPR016186">
    <property type="entry name" value="C-type_lectin-like/link_sf"/>
</dbReference>
<dbReference type="PROSITE" id="PS50853">
    <property type="entry name" value="FN3"/>
    <property type="match status" value="2"/>
</dbReference>
<dbReference type="InterPro" id="IPR013783">
    <property type="entry name" value="Ig-like_fold"/>
</dbReference>
<accession>A0A315WA85</accession>
<evidence type="ECO:0000259" key="4">
    <source>
        <dbReference type="PROSITE" id="PS50041"/>
    </source>
</evidence>
<dbReference type="Pfam" id="PF00041">
    <property type="entry name" value="fn3"/>
    <property type="match status" value="3"/>
</dbReference>
<dbReference type="Gene3D" id="2.60.40.10">
    <property type="entry name" value="Immunoglobulins"/>
    <property type="match status" value="4"/>
</dbReference>
<dbReference type="InterPro" id="IPR003961">
    <property type="entry name" value="FN3_dom"/>
</dbReference>
<dbReference type="InterPro" id="IPR050991">
    <property type="entry name" value="ECM_Regulatory_Proteins"/>
</dbReference>
<gene>
    <name evidence="6" type="ORF">CCH79_00012960</name>
</gene>
<sequence>MGNLTFLHKLCISVCWGLLLMYTAAERQYFISSHNASWADARNHCQVCFKEMVTLTPENAHIIAKIINSTHWIGLRKYINYNDTYNETDDYDSDYYNSTNTSSKSFGTPWTRWANGDPLSFQNWYPGFPLFKSPLPKIDCCSCSCTCPAPPRTTTTTKTTTPSAPTVTSPSSTRSTTGFPTGSVVPKNSSGEPTGPNITVTDVTDSTDLYNVETEKGVSMNVTDWANFTQGANFTRTGITQAWESTTATAVHTTDSPWTTTPQLPIFSTCERSPMLPPVIPENNKNYIENSCVVVLAFGPWVERECFEKLPFICYEGTTASAVNRFMGAINISKITSSSAALQWDQGPGDISHYRFEAFSRDGSWNVTEDMHYSSYTLVSLTPGTGYVVKVFAVKCDRDLNPLSGSFYTIPGEVQDLHVTNFTETTVSLSWTKPKGNYGFFEVIAVPASGIENHNKTVKEENMVFDGLTQGTKYNFIFATGVQDRSMWSENISISNCTLPGKVSNLIALENKDTGLTLQWDPPKGNYMGFKVMASGENGILDVNVTNPTNLLDKPYKVIVSGLQNGTKYYFSVKVSGVCGLEGKIENITAYTAPGPVSGLKMTATANSINASWDFIPNPGSDVKYRAWLFVIPLSSILDDKGVKIDTDNKTVEFKYLKSSTPYEVKVYVVLNNLESPVTKASTVTQKDPVEIGLSMLCSSGESLYCEEDNTRKAVFMELQKYFRDILEGKVYYDVQTIPPKT</sequence>
<evidence type="ECO:0000313" key="6">
    <source>
        <dbReference type="EMBL" id="PWA28776.1"/>
    </source>
</evidence>
<reference evidence="6 7" key="1">
    <citation type="journal article" date="2018" name="G3 (Bethesda)">
        <title>A High-Quality Reference Genome for the Invasive Mosquitofish Gambusia affinis Using a Chicago Library.</title>
        <authorList>
            <person name="Hoffberg S.L."/>
            <person name="Troendle N.J."/>
            <person name="Glenn T.C."/>
            <person name="Mahmud O."/>
            <person name="Louha S."/>
            <person name="Chalopin D."/>
            <person name="Bennetzen J.L."/>
            <person name="Mauricio R."/>
        </authorList>
    </citation>
    <scope>NUCLEOTIDE SEQUENCE [LARGE SCALE GENOMIC DNA]</scope>
    <source>
        <strain evidence="6">NE01/NJP1002.9</strain>
        <tissue evidence="6">Muscle</tissue>
    </source>
</reference>
<dbReference type="InterPro" id="IPR001304">
    <property type="entry name" value="C-type_lectin-like"/>
</dbReference>
<feature type="domain" description="C-type lectin" evidence="4">
    <location>
        <begin position="29"/>
        <end position="140"/>
    </location>
</feature>
<feature type="compositionally biased region" description="Polar residues" evidence="2">
    <location>
        <begin position="186"/>
        <end position="202"/>
    </location>
</feature>
<dbReference type="PROSITE" id="PS50041">
    <property type="entry name" value="C_TYPE_LECTIN_2"/>
    <property type="match status" value="1"/>
</dbReference>
<protein>
    <recommendedName>
        <fullName evidence="8">Protein-tyrosine-phosphatase</fullName>
    </recommendedName>
</protein>
<evidence type="ECO:0008006" key="8">
    <source>
        <dbReference type="Google" id="ProtNLM"/>
    </source>
</evidence>
<feature type="region of interest" description="Disordered" evidence="2">
    <location>
        <begin position="152"/>
        <end position="202"/>
    </location>
</feature>
<keyword evidence="7" id="KW-1185">Reference proteome</keyword>
<proteinExistence type="predicted"/>
<dbReference type="CDD" id="cd00063">
    <property type="entry name" value="FN3"/>
    <property type="match status" value="4"/>
</dbReference>
<feature type="compositionally biased region" description="Low complexity" evidence="2">
    <location>
        <begin position="152"/>
        <end position="183"/>
    </location>
</feature>
<dbReference type="EMBL" id="NHOQ01000739">
    <property type="protein sequence ID" value="PWA28776.1"/>
    <property type="molecule type" value="Genomic_DNA"/>
</dbReference>
<organism evidence="6 7">
    <name type="scientific">Gambusia affinis</name>
    <name type="common">Western mosquitofish</name>
    <name type="synonym">Heterandria affinis</name>
    <dbReference type="NCBI Taxonomy" id="33528"/>
    <lineage>
        <taxon>Eukaryota</taxon>
        <taxon>Metazoa</taxon>
        <taxon>Chordata</taxon>
        <taxon>Craniata</taxon>
        <taxon>Vertebrata</taxon>
        <taxon>Euteleostomi</taxon>
        <taxon>Actinopterygii</taxon>
        <taxon>Neopterygii</taxon>
        <taxon>Teleostei</taxon>
        <taxon>Neoteleostei</taxon>
        <taxon>Acanthomorphata</taxon>
        <taxon>Ovalentaria</taxon>
        <taxon>Atherinomorphae</taxon>
        <taxon>Cyprinodontiformes</taxon>
        <taxon>Poeciliidae</taxon>
        <taxon>Poeciliinae</taxon>
        <taxon>Gambusia</taxon>
    </lineage>
</organism>
<dbReference type="PANTHER" id="PTHR46708:SF11">
    <property type="entry name" value="RECEPTOR-TYPE TYROSINE-PROTEIN PHOSPHATASE ETA-LIKE"/>
    <property type="match status" value="1"/>
</dbReference>
<evidence type="ECO:0000256" key="1">
    <source>
        <dbReference type="ARBA" id="ARBA00022737"/>
    </source>
</evidence>
<feature type="signal peptide" evidence="3">
    <location>
        <begin position="1"/>
        <end position="25"/>
    </location>
</feature>
<name>A0A315WA85_GAMAF</name>
<evidence type="ECO:0000313" key="7">
    <source>
        <dbReference type="Proteomes" id="UP000250572"/>
    </source>
</evidence>
<feature type="chain" id="PRO_5016356285" description="Protein-tyrosine-phosphatase" evidence="3">
    <location>
        <begin position="26"/>
        <end position="742"/>
    </location>
</feature>
<dbReference type="InterPro" id="IPR036116">
    <property type="entry name" value="FN3_sf"/>
</dbReference>
<keyword evidence="1" id="KW-0677">Repeat</keyword>
<dbReference type="Proteomes" id="UP000250572">
    <property type="component" value="Unassembled WGS sequence"/>
</dbReference>
<dbReference type="Gene3D" id="3.10.100.10">
    <property type="entry name" value="Mannose-Binding Protein A, subunit A"/>
    <property type="match status" value="1"/>
</dbReference>
<evidence type="ECO:0000259" key="5">
    <source>
        <dbReference type="PROSITE" id="PS50853"/>
    </source>
</evidence>
<keyword evidence="3" id="KW-0732">Signal</keyword>
<dbReference type="AlphaFoldDB" id="A0A315WA85"/>
<dbReference type="SMART" id="SM00060">
    <property type="entry name" value="FN3"/>
    <property type="match status" value="4"/>
</dbReference>
<dbReference type="SUPFAM" id="SSF56436">
    <property type="entry name" value="C-type lectin-like"/>
    <property type="match status" value="1"/>
</dbReference>
<comment type="caution">
    <text evidence="6">The sequence shown here is derived from an EMBL/GenBank/DDBJ whole genome shotgun (WGS) entry which is preliminary data.</text>
</comment>
<dbReference type="CDD" id="cd00037">
    <property type="entry name" value="CLECT"/>
    <property type="match status" value="1"/>
</dbReference>
<evidence type="ECO:0000256" key="2">
    <source>
        <dbReference type="SAM" id="MobiDB-lite"/>
    </source>
</evidence>
<dbReference type="InterPro" id="IPR016187">
    <property type="entry name" value="CTDL_fold"/>
</dbReference>